<dbReference type="PANTHER" id="PTHR30404">
    <property type="entry name" value="N-ACETYLMURAMOYL-L-ALANINE AMIDASE"/>
    <property type="match status" value="1"/>
</dbReference>
<feature type="domain" description="MurNAc-LAA" evidence="5">
    <location>
        <begin position="437"/>
        <end position="551"/>
    </location>
</feature>
<dbReference type="AlphaFoldDB" id="A0A3N0BYX7"/>
<dbReference type="CDD" id="cd02696">
    <property type="entry name" value="MurNAc-LAA"/>
    <property type="match status" value="1"/>
</dbReference>
<feature type="transmembrane region" description="Helical" evidence="4">
    <location>
        <begin position="6"/>
        <end position="23"/>
    </location>
</feature>
<keyword evidence="4" id="KW-1133">Transmembrane helix</keyword>
<feature type="transmembrane region" description="Helical" evidence="4">
    <location>
        <begin position="100"/>
        <end position="120"/>
    </location>
</feature>
<evidence type="ECO:0000256" key="1">
    <source>
        <dbReference type="ARBA" id="ARBA00001561"/>
    </source>
</evidence>
<sequence length="556" mass="62503">MMLIYLLKVSTCTAIFFATYQLLLAKLTFFKLNRAYLILALIVSFVIPALTIENTQEVFVNKNASQLNIAYSTDTAIEENIENNIGNISNPSNWMHILEYCYYAIALLFLLKYLVSMGYIKYSLHKHKVSQIGSVILVNTFCKLKNCSFFNKIVVDASLSEEEKNLVTAHEMVHVAQMHSVDKAIVNIAACILWFNPIVYLWRFAVEANHEFLADEETNTRTDKKLYASLLLSLAKPSDNFATHNFSKLPLKKRITMMFKKPNTPEKKIVYLAIIPVLCFCFMAFINKKQIIIEKQILRNGSVLPNRVIPAEVPLSNNLTAKKLDGSTRLLKGNLNSSQNQLAAINLDNILNINEHQNSVSINKDMKVLQTGKEIILVVDAGHGGRDGASVGVGGVKEKDLNLRAAQILKEEANKRNIKVVLTRSNDTMIALRERLPNEDATAFISIHHNSMPKASMKPSFEGIEIFVTKSNPNIKMSKKFGGYLLTSLNQLGDLEVRDSLKNANLLLTRESKIPAVVIELGNISSEKSLTYVSDEKNLRRICNLILDGFVKFSRL</sequence>
<evidence type="ECO:0000256" key="3">
    <source>
        <dbReference type="ARBA" id="ARBA00022801"/>
    </source>
</evidence>
<dbReference type="RefSeq" id="WP_123204805.1">
    <property type="nucleotide sequence ID" value="NZ_RBEE01000008.1"/>
</dbReference>
<dbReference type="GO" id="GO:0008745">
    <property type="term" value="F:N-acetylmuramoyl-L-alanine amidase activity"/>
    <property type="evidence" value="ECO:0007669"/>
    <property type="project" value="UniProtKB-EC"/>
</dbReference>
<dbReference type="InterPro" id="IPR008756">
    <property type="entry name" value="Peptidase_M56"/>
</dbReference>
<evidence type="ECO:0000313" key="7">
    <source>
        <dbReference type="Proteomes" id="UP000274046"/>
    </source>
</evidence>
<proteinExistence type="predicted"/>
<dbReference type="EC" id="3.5.1.28" evidence="2"/>
<dbReference type="InterPro" id="IPR002508">
    <property type="entry name" value="MurNAc-LAA_cat"/>
</dbReference>
<name>A0A3N0BYX7_9SPHI</name>
<dbReference type="Gene3D" id="3.40.630.40">
    <property type="entry name" value="Zn-dependent exopeptidases"/>
    <property type="match status" value="1"/>
</dbReference>
<dbReference type="OrthoDB" id="649093at2"/>
<dbReference type="GO" id="GO:0009253">
    <property type="term" value="P:peptidoglycan catabolic process"/>
    <property type="evidence" value="ECO:0007669"/>
    <property type="project" value="InterPro"/>
</dbReference>
<dbReference type="Pfam" id="PF01520">
    <property type="entry name" value="Amidase_3"/>
    <property type="match status" value="1"/>
</dbReference>
<dbReference type="Proteomes" id="UP000274046">
    <property type="component" value="Unassembled WGS sequence"/>
</dbReference>
<keyword evidence="4" id="KW-0472">Membrane</keyword>
<gene>
    <name evidence="6" type="ORF">D7004_05155</name>
</gene>
<reference evidence="6 7" key="1">
    <citation type="submission" date="2018-10" db="EMBL/GenBank/DDBJ databases">
        <title>Genome sequencing of Pedobacter jejuensis TNB23.</title>
        <authorList>
            <person name="Cho Y.-J."/>
            <person name="Cho A."/>
            <person name="Kim O.-S."/>
        </authorList>
    </citation>
    <scope>NUCLEOTIDE SEQUENCE [LARGE SCALE GENOMIC DNA]</scope>
    <source>
        <strain evidence="6 7">TNB23</strain>
    </source>
</reference>
<evidence type="ECO:0000256" key="4">
    <source>
        <dbReference type="SAM" id="Phobius"/>
    </source>
</evidence>
<organism evidence="6 7">
    <name type="scientific">Pedobacter jejuensis</name>
    <dbReference type="NCBI Taxonomy" id="1268550"/>
    <lineage>
        <taxon>Bacteria</taxon>
        <taxon>Pseudomonadati</taxon>
        <taxon>Bacteroidota</taxon>
        <taxon>Sphingobacteriia</taxon>
        <taxon>Sphingobacteriales</taxon>
        <taxon>Sphingobacteriaceae</taxon>
        <taxon>Pedobacter</taxon>
    </lineage>
</organism>
<keyword evidence="3" id="KW-0378">Hydrolase</keyword>
<dbReference type="EMBL" id="RBEE01000008">
    <property type="protein sequence ID" value="RNL55075.1"/>
    <property type="molecule type" value="Genomic_DNA"/>
</dbReference>
<comment type="catalytic activity">
    <reaction evidence="1">
        <text>Hydrolyzes the link between N-acetylmuramoyl residues and L-amino acid residues in certain cell-wall glycopeptides.</text>
        <dbReference type="EC" id="3.5.1.28"/>
    </reaction>
</comment>
<accession>A0A3N0BYX7</accession>
<comment type="caution">
    <text evidence="6">The sequence shown here is derived from an EMBL/GenBank/DDBJ whole genome shotgun (WGS) entry which is preliminary data.</text>
</comment>
<evidence type="ECO:0000259" key="5">
    <source>
        <dbReference type="SMART" id="SM00646"/>
    </source>
</evidence>
<dbReference type="PANTHER" id="PTHR30404:SF0">
    <property type="entry name" value="N-ACETYLMURAMOYL-L-ALANINE AMIDASE AMIC"/>
    <property type="match status" value="1"/>
</dbReference>
<feature type="transmembrane region" description="Helical" evidence="4">
    <location>
        <begin position="184"/>
        <end position="202"/>
    </location>
</feature>
<dbReference type="InterPro" id="IPR050695">
    <property type="entry name" value="N-acetylmuramoyl_amidase_3"/>
</dbReference>
<evidence type="ECO:0000313" key="6">
    <source>
        <dbReference type="EMBL" id="RNL55075.1"/>
    </source>
</evidence>
<dbReference type="SUPFAM" id="SSF53187">
    <property type="entry name" value="Zn-dependent exopeptidases"/>
    <property type="match status" value="1"/>
</dbReference>
<keyword evidence="4" id="KW-0812">Transmembrane</keyword>
<feature type="transmembrane region" description="Helical" evidence="4">
    <location>
        <begin position="269"/>
        <end position="286"/>
    </location>
</feature>
<dbReference type="SMART" id="SM00646">
    <property type="entry name" value="Ami_3"/>
    <property type="match status" value="1"/>
</dbReference>
<keyword evidence="7" id="KW-1185">Reference proteome</keyword>
<dbReference type="Pfam" id="PF05569">
    <property type="entry name" value="Peptidase_M56"/>
    <property type="match status" value="1"/>
</dbReference>
<dbReference type="GO" id="GO:0030288">
    <property type="term" value="C:outer membrane-bounded periplasmic space"/>
    <property type="evidence" value="ECO:0007669"/>
    <property type="project" value="TreeGrafter"/>
</dbReference>
<protein>
    <recommendedName>
        <fullName evidence="2">N-acetylmuramoyl-L-alanine amidase</fullName>
        <ecNumber evidence="2">3.5.1.28</ecNumber>
    </recommendedName>
</protein>
<feature type="transmembrane region" description="Helical" evidence="4">
    <location>
        <begin position="35"/>
        <end position="52"/>
    </location>
</feature>
<evidence type="ECO:0000256" key="2">
    <source>
        <dbReference type="ARBA" id="ARBA00011901"/>
    </source>
</evidence>